<keyword evidence="7" id="KW-0699">rRNA-binding</keyword>
<dbReference type="KEGG" id="parm:PADco_0430"/>
<evidence type="ECO:0000256" key="1">
    <source>
        <dbReference type="ARBA" id="ARBA00009356"/>
    </source>
</evidence>
<evidence type="ECO:0000256" key="4">
    <source>
        <dbReference type="ARBA" id="ARBA00035454"/>
    </source>
</evidence>
<dbReference type="InterPro" id="IPR002358">
    <property type="entry name" value="Ribosomal_uL6_CS"/>
</dbReference>
<dbReference type="Gene3D" id="3.90.930.12">
    <property type="entry name" value="Ribosomal protein L6, alpha-beta domain"/>
    <property type="match status" value="2"/>
</dbReference>
<sequence>MSRIGKMPIFIPSTVEVILNPNKIILKGPLGILKQNQNNLVKIKNNSNVLYFTAINNSRIANSMSGTMRSIINNMVIGITKGFKKKLQLIGVGFRAKIEKNYLNLILGFSHPILYKIPFDIICETPSQTEILIKGSNRQAVGQVASEIRGYYKPEPYKGKGVRYLNEIVILKETKKK</sequence>
<comment type="similarity">
    <text evidence="1 6">Belongs to the universal ribosomal protein uL6 family.</text>
</comment>
<dbReference type="AlphaFoldDB" id="A0A7R6VYJ2"/>
<dbReference type="PROSITE" id="PS00525">
    <property type="entry name" value="RIBOSOMAL_L6_1"/>
    <property type="match status" value="1"/>
</dbReference>
<dbReference type="InterPro" id="IPR019906">
    <property type="entry name" value="Ribosomal_uL6_bac-type"/>
</dbReference>
<dbReference type="PIRSF" id="PIRSF002162">
    <property type="entry name" value="Ribosomal_L6"/>
    <property type="match status" value="1"/>
</dbReference>
<evidence type="ECO:0000256" key="6">
    <source>
        <dbReference type="RuleBase" id="RU003869"/>
    </source>
</evidence>
<keyword evidence="3 6" id="KW-0687">Ribonucleoprotein</keyword>
<name>A0A7R6VYJ2_9PROT</name>
<dbReference type="GO" id="GO:0002181">
    <property type="term" value="P:cytoplasmic translation"/>
    <property type="evidence" value="ECO:0007669"/>
    <property type="project" value="TreeGrafter"/>
</dbReference>
<reference evidence="9 10" key="1">
    <citation type="journal article" date="2020" name="Genome Biol. Evol.">
        <title>Comparative Genomics Underlines Multiple Roles of Profftella, an Obligate Symbiont of Psyllids: Providing Toxins, Vitamins, and Carotenoids.</title>
        <authorList>
            <person name="Nakabachi A."/>
            <person name="Piel J."/>
            <person name="Malenovsky I."/>
            <person name="Hirose Y."/>
        </authorList>
    </citation>
    <scope>NUCLEOTIDE SEQUENCE [LARGE SCALE GENOMIC DNA]</scope>
    <source>
        <strain evidence="9 10">Dco</strain>
    </source>
</reference>
<evidence type="ECO:0000256" key="2">
    <source>
        <dbReference type="ARBA" id="ARBA00022980"/>
    </source>
</evidence>
<evidence type="ECO:0000313" key="10">
    <source>
        <dbReference type="Proteomes" id="UP000595708"/>
    </source>
</evidence>
<protein>
    <recommendedName>
        <fullName evidence="4 5">50S ribosomal protein L6</fullName>
    </recommendedName>
</protein>
<feature type="domain" description="Large ribosomal subunit protein uL6 alpha-beta" evidence="8">
    <location>
        <begin position="11"/>
        <end position="82"/>
    </location>
</feature>
<dbReference type="FunFam" id="3.90.930.12:FF:000001">
    <property type="entry name" value="50S ribosomal protein L6"/>
    <property type="match status" value="1"/>
</dbReference>
<evidence type="ECO:0000256" key="3">
    <source>
        <dbReference type="ARBA" id="ARBA00023274"/>
    </source>
</evidence>
<keyword evidence="2 6" id="KW-0689">Ribosomal protein</keyword>
<dbReference type="GO" id="GO:0022625">
    <property type="term" value="C:cytosolic large ribosomal subunit"/>
    <property type="evidence" value="ECO:0007669"/>
    <property type="project" value="UniProtKB-UniRule"/>
</dbReference>
<dbReference type="Proteomes" id="UP000595708">
    <property type="component" value="Chromosome"/>
</dbReference>
<evidence type="ECO:0000256" key="5">
    <source>
        <dbReference type="NCBIfam" id="TIGR03654"/>
    </source>
</evidence>
<dbReference type="InterPro" id="IPR036789">
    <property type="entry name" value="Ribosomal_uL6-like_a/b-dom_sf"/>
</dbReference>
<dbReference type="SUPFAM" id="SSF56053">
    <property type="entry name" value="Ribosomal protein L6"/>
    <property type="match status" value="2"/>
</dbReference>
<dbReference type="PANTHER" id="PTHR11655:SF14">
    <property type="entry name" value="LARGE RIBOSOMAL SUBUNIT PROTEIN UL6M"/>
    <property type="match status" value="1"/>
</dbReference>
<dbReference type="PRINTS" id="PR00059">
    <property type="entry name" value="RIBOSOMALL6"/>
</dbReference>
<evidence type="ECO:0000259" key="8">
    <source>
        <dbReference type="Pfam" id="PF00347"/>
    </source>
</evidence>
<evidence type="ECO:0000256" key="7">
    <source>
        <dbReference type="RuleBase" id="RU003870"/>
    </source>
</evidence>
<evidence type="ECO:0000313" key="9">
    <source>
        <dbReference type="EMBL" id="BCG49463.1"/>
    </source>
</evidence>
<dbReference type="GO" id="GO:0003735">
    <property type="term" value="F:structural constituent of ribosome"/>
    <property type="evidence" value="ECO:0007669"/>
    <property type="project" value="UniProtKB-UniRule"/>
</dbReference>
<dbReference type="RefSeq" id="WP_201329806.1">
    <property type="nucleotide sequence ID" value="NZ_AP023215.1"/>
</dbReference>
<dbReference type="NCBIfam" id="TIGR03654">
    <property type="entry name" value="L6_bact"/>
    <property type="match status" value="1"/>
</dbReference>
<dbReference type="InterPro" id="IPR000702">
    <property type="entry name" value="Ribosomal_uL6-like"/>
</dbReference>
<dbReference type="PANTHER" id="PTHR11655">
    <property type="entry name" value="60S/50S RIBOSOMAL PROTEIN L6/L9"/>
    <property type="match status" value="1"/>
</dbReference>
<comment type="function">
    <text evidence="7">This protein binds to the 23S rRNA, and is important in its secondary structure. It is located near the subunit interface in the base of the L7/L12 stalk, and near the tRNA binding site of the peptidyltransferase center.</text>
</comment>
<dbReference type="EMBL" id="AP023215">
    <property type="protein sequence ID" value="BCG49463.1"/>
    <property type="molecule type" value="Genomic_DNA"/>
</dbReference>
<proteinExistence type="inferred from homology"/>
<organism evidence="9 10">
    <name type="scientific">Candidatus Profftella armatura</name>
    <name type="common">Diaphorina cf. continua</name>
    <dbReference type="NCBI Taxonomy" id="2661583"/>
    <lineage>
        <taxon>Bacteria</taxon>
        <taxon>Pseudomonadati</taxon>
        <taxon>Pseudomonadota</taxon>
        <taxon>Betaproteobacteria</taxon>
        <taxon>Candidatus Profftella</taxon>
    </lineage>
</organism>
<keyword evidence="7" id="KW-0694">RNA-binding</keyword>
<feature type="domain" description="Large ribosomal subunit protein uL6 alpha-beta" evidence="8">
    <location>
        <begin position="90"/>
        <end position="164"/>
    </location>
</feature>
<keyword evidence="10" id="KW-1185">Reference proteome</keyword>
<dbReference type="GO" id="GO:0019843">
    <property type="term" value="F:rRNA binding"/>
    <property type="evidence" value="ECO:0007669"/>
    <property type="project" value="UniProtKB-UniRule"/>
</dbReference>
<accession>A0A7R6VYJ2</accession>
<dbReference type="InterPro" id="IPR020040">
    <property type="entry name" value="Ribosomal_uL6_a/b-dom"/>
</dbReference>
<dbReference type="Pfam" id="PF00347">
    <property type="entry name" value="Ribosomal_L6"/>
    <property type="match status" value="2"/>
</dbReference>
<gene>
    <name evidence="9" type="primary">rplF</name>
    <name evidence="9" type="ORF">PADco_0430</name>
</gene>